<dbReference type="PANTHER" id="PTHR15863">
    <property type="entry name" value="MRN COMPLEX-INTERACTING PROTEIN"/>
    <property type="match status" value="1"/>
</dbReference>
<keyword evidence="5" id="KW-1185">Reference proteome</keyword>
<comment type="caution">
    <text evidence="4">The sequence shown here is derived from an EMBL/GenBank/DDBJ whole genome shotgun (WGS) entry which is preliminary data.</text>
</comment>
<dbReference type="AlphaFoldDB" id="A0A7K9XC90"/>
<reference evidence="4 5" key="1">
    <citation type="submission" date="2019-09" db="EMBL/GenBank/DDBJ databases">
        <title>Bird 10,000 Genomes (B10K) Project - Family phase.</title>
        <authorList>
            <person name="Zhang G."/>
        </authorList>
    </citation>
    <scope>NUCLEOTIDE SEQUENCE [LARGE SCALE GENOMIC DNA]</scope>
    <source>
        <strain evidence="4">B10K-DU-001-60</strain>
        <tissue evidence="4">Muscle</tissue>
    </source>
</reference>
<dbReference type="InterPro" id="IPR032739">
    <property type="entry name" value="MRNIP"/>
</dbReference>
<feature type="compositionally biased region" description="Acidic residues" evidence="1">
    <location>
        <begin position="81"/>
        <end position="92"/>
    </location>
</feature>
<dbReference type="GO" id="GO:0005634">
    <property type="term" value="C:nucleus"/>
    <property type="evidence" value="ECO:0007669"/>
    <property type="project" value="TreeGrafter"/>
</dbReference>
<dbReference type="EMBL" id="VWZZ01003518">
    <property type="protein sequence ID" value="NXI94917.1"/>
    <property type="molecule type" value="Genomic_DNA"/>
</dbReference>
<dbReference type="Proteomes" id="UP000587472">
    <property type="component" value="Unassembled WGS sequence"/>
</dbReference>
<name>A0A7K9XC90_9GRUI</name>
<sequence>LLPAFIACLLLQVYGEGSGPDCRHHVQKLNLLQGEAEEAISRTSRCVEESVNDSKNIAARCEDQQEGRAEASRWSRYLDKDSEDQEDGEEAAVTERRQFCSRRKNAVEEQRKQQKSFLSSDVQEYAEENGVFQLAKKRKRCLVAVPHDGDAVSGGGMVPADCESIVPEENTQTPTACTKSSKWEKFLSSSDGCSKTAARVTLSPREGSGGLGLHRSPAAHAGTVGRTLPQGTAWAFNKCGASTEQFTWKLPDTMVPSTSCLVEDVLLKEPQSQLVRAGSGVSETRAGRCFLDSTGRANALLNCNMGPKPSSVSCERLFCTGEEFDDDL</sequence>
<feature type="region of interest" description="Disordered" evidence="1">
    <location>
        <begin position="72"/>
        <end position="92"/>
    </location>
</feature>
<feature type="chain" id="PRO_5029892124" evidence="2">
    <location>
        <begin position="16"/>
        <end position="328"/>
    </location>
</feature>
<dbReference type="PANTHER" id="PTHR15863:SF2">
    <property type="entry name" value="MRN COMPLEX-INTERACTING PROTEIN"/>
    <property type="match status" value="1"/>
</dbReference>
<evidence type="ECO:0000313" key="5">
    <source>
        <dbReference type="Proteomes" id="UP000587472"/>
    </source>
</evidence>
<dbReference type="GO" id="GO:0003682">
    <property type="term" value="F:chromatin binding"/>
    <property type="evidence" value="ECO:0007669"/>
    <property type="project" value="TreeGrafter"/>
</dbReference>
<feature type="non-terminal residue" evidence="4">
    <location>
        <position position="1"/>
    </location>
</feature>
<dbReference type="InterPro" id="IPR049472">
    <property type="entry name" value="MRNIP_N"/>
</dbReference>
<proteinExistence type="predicted"/>
<dbReference type="GO" id="GO:0007095">
    <property type="term" value="P:mitotic G2 DNA damage checkpoint signaling"/>
    <property type="evidence" value="ECO:0007669"/>
    <property type="project" value="TreeGrafter"/>
</dbReference>
<evidence type="ECO:0000259" key="3">
    <source>
        <dbReference type="Pfam" id="PF15749"/>
    </source>
</evidence>
<feature type="signal peptide" evidence="2">
    <location>
        <begin position="1"/>
        <end position="15"/>
    </location>
</feature>
<dbReference type="Pfam" id="PF15749">
    <property type="entry name" value="MRNIP"/>
    <property type="match status" value="1"/>
</dbReference>
<evidence type="ECO:0000256" key="1">
    <source>
        <dbReference type="SAM" id="MobiDB-lite"/>
    </source>
</evidence>
<evidence type="ECO:0000256" key="2">
    <source>
        <dbReference type="SAM" id="SignalP"/>
    </source>
</evidence>
<organism evidence="4 5">
    <name type="scientific">Psophia crepitans</name>
    <name type="common">common trumpeter</name>
    <dbReference type="NCBI Taxonomy" id="54359"/>
    <lineage>
        <taxon>Eukaryota</taxon>
        <taxon>Metazoa</taxon>
        <taxon>Chordata</taxon>
        <taxon>Craniata</taxon>
        <taxon>Vertebrata</taxon>
        <taxon>Euteleostomi</taxon>
        <taxon>Archelosauria</taxon>
        <taxon>Archosauria</taxon>
        <taxon>Dinosauria</taxon>
        <taxon>Saurischia</taxon>
        <taxon>Theropoda</taxon>
        <taxon>Coelurosauria</taxon>
        <taxon>Aves</taxon>
        <taxon>Neognathae</taxon>
        <taxon>Neoaves</taxon>
        <taxon>Gruiformes</taxon>
        <taxon>Psophiidae</taxon>
        <taxon>Psophia</taxon>
    </lineage>
</organism>
<evidence type="ECO:0000313" key="4">
    <source>
        <dbReference type="EMBL" id="NXI94917.1"/>
    </source>
</evidence>
<accession>A0A7K9XC90</accession>
<keyword evidence="2" id="KW-0732">Signal</keyword>
<feature type="non-terminal residue" evidence="4">
    <location>
        <position position="328"/>
    </location>
</feature>
<gene>
    <name evidence="4" type="primary">Mrnip</name>
    <name evidence="4" type="ORF">PSOCRE_R14918</name>
</gene>
<feature type="domain" description="MRN complex-interacting protein N-terminal" evidence="3">
    <location>
        <begin position="11"/>
        <end position="77"/>
    </location>
</feature>
<protein>
    <submittedName>
        <fullName evidence="4">MRNIP protein</fullName>
    </submittedName>
</protein>